<dbReference type="PANTHER" id="PTHR32089">
    <property type="entry name" value="METHYL-ACCEPTING CHEMOTAXIS PROTEIN MCPB"/>
    <property type="match status" value="1"/>
</dbReference>
<evidence type="ECO:0000256" key="2">
    <source>
        <dbReference type="ARBA" id="ARBA00022519"/>
    </source>
</evidence>
<feature type="domain" description="HAMP" evidence="10">
    <location>
        <begin position="224"/>
        <end position="277"/>
    </location>
</feature>
<evidence type="ECO:0000259" key="9">
    <source>
        <dbReference type="PROSITE" id="PS50192"/>
    </source>
</evidence>
<feature type="transmembrane region" description="Helical" evidence="7">
    <location>
        <begin position="23"/>
        <end position="43"/>
    </location>
</feature>
<feature type="domain" description="T-SNARE coiled-coil homology" evidence="9">
    <location>
        <begin position="470"/>
        <end position="532"/>
    </location>
</feature>
<dbReference type="EMBL" id="PHIG01000047">
    <property type="protein sequence ID" value="PJK28179.1"/>
    <property type="molecule type" value="Genomic_DNA"/>
</dbReference>
<dbReference type="InterPro" id="IPR004089">
    <property type="entry name" value="MCPsignal_dom"/>
</dbReference>
<dbReference type="GO" id="GO:0007165">
    <property type="term" value="P:signal transduction"/>
    <property type="evidence" value="ECO:0007669"/>
    <property type="project" value="UniProtKB-KW"/>
</dbReference>
<dbReference type="SMART" id="SM00283">
    <property type="entry name" value="MA"/>
    <property type="match status" value="1"/>
</dbReference>
<proteinExistence type="inferred from homology"/>
<feature type="domain" description="Methyl-accepting transducer" evidence="8">
    <location>
        <begin position="311"/>
        <end position="540"/>
    </location>
</feature>
<evidence type="ECO:0000256" key="7">
    <source>
        <dbReference type="SAM" id="Phobius"/>
    </source>
</evidence>
<dbReference type="Gene3D" id="6.10.340.10">
    <property type="match status" value="1"/>
</dbReference>
<dbReference type="PROSITE" id="PS50192">
    <property type="entry name" value="T_SNARE"/>
    <property type="match status" value="1"/>
</dbReference>
<dbReference type="SUPFAM" id="SSF58104">
    <property type="entry name" value="Methyl-accepting chemotaxis protein (MCP) signaling domain"/>
    <property type="match status" value="1"/>
</dbReference>
<dbReference type="PROSITE" id="PS50885">
    <property type="entry name" value="HAMP"/>
    <property type="match status" value="1"/>
</dbReference>
<keyword evidence="7" id="KW-0812">Transmembrane</keyword>
<accession>A0A2M9FXL4</accession>
<dbReference type="Proteomes" id="UP000229498">
    <property type="component" value="Unassembled WGS sequence"/>
</dbReference>
<gene>
    <name evidence="11" type="ORF">CVT23_17525</name>
</gene>
<keyword evidence="3 5" id="KW-0807">Transducer</keyword>
<dbReference type="SMART" id="SM00304">
    <property type="entry name" value="HAMP"/>
    <property type="match status" value="1"/>
</dbReference>
<evidence type="ECO:0000313" key="11">
    <source>
        <dbReference type="EMBL" id="PJK28179.1"/>
    </source>
</evidence>
<keyword evidence="7" id="KW-1133">Transmembrane helix</keyword>
<reference evidence="11 12" key="1">
    <citation type="submission" date="2017-11" db="EMBL/GenBank/DDBJ databases">
        <title>Draft genome sequence of Rhizobiales bacterium SY3-13.</title>
        <authorList>
            <person name="Sun C."/>
        </authorList>
    </citation>
    <scope>NUCLEOTIDE SEQUENCE [LARGE SCALE GENOMIC DNA]</scope>
    <source>
        <strain evidence="11 12">SY3-13</strain>
    </source>
</reference>
<evidence type="ECO:0000256" key="4">
    <source>
        <dbReference type="ARBA" id="ARBA00029447"/>
    </source>
</evidence>
<comment type="similarity">
    <text evidence="4">Belongs to the methyl-accepting chemotaxis (MCP) protein family.</text>
</comment>
<evidence type="ECO:0000256" key="6">
    <source>
        <dbReference type="SAM" id="Coils"/>
    </source>
</evidence>
<dbReference type="Pfam" id="PF00015">
    <property type="entry name" value="MCPsignal"/>
    <property type="match status" value="1"/>
</dbReference>
<evidence type="ECO:0000256" key="3">
    <source>
        <dbReference type="ARBA" id="ARBA00023224"/>
    </source>
</evidence>
<dbReference type="Pfam" id="PF00672">
    <property type="entry name" value="HAMP"/>
    <property type="match status" value="1"/>
</dbReference>
<evidence type="ECO:0000259" key="10">
    <source>
        <dbReference type="PROSITE" id="PS50885"/>
    </source>
</evidence>
<evidence type="ECO:0000313" key="12">
    <source>
        <dbReference type="Proteomes" id="UP000229498"/>
    </source>
</evidence>
<evidence type="ECO:0000256" key="1">
    <source>
        <dbReference type="ARBA" id="ARBA00004429"/>
    </source>
</evidence>
<dbReference type="InterPro" id="IPR000727">
    <property type="entry name" value="T_SNARE_dom"/>
</dbReference>
<name>A0A2M9FXL4_9PROT</name>
<keyword evidence="6" id="KW-0175">Coiled coil</keyword>
<keyword evidence="12" id="KW-1185">Reference proteome</keyword>
<keyword evidence="2" id="KW-0997">Cell inner membrane</keyword>
<sequence>MTIRNIDPEASFMKIRWTIRNRMLLLSMAAVMAIAVLGANHYFASSSVQTKTRQAAELSRSIAMVSQARLENGAMLLAAMDSIIDKTEGQVRPERAEVIDAAVAHLGENLPAIESLGRELGAEDAAGTLAADFEDVTTAIRTDLRQAIESGASEAEFARIDDVVDQAGDRLGASLATIEARGQALLNQRLSEAGSAIDGSLTESIVTALAAMLIILPLAAFITTGIVRALEALSVTMRRLADGDLDVEVPRTGRADELGRMADAVLVFKENALEVKRLHADQERQLRAASEERRQARLSLSGEFDSSVRVVVDNVTGAVTEMRGTSMQLVDVASQALDEAGAVTESSERTSSAVEAVAAAAEELSSSISEINRRLADSVQMTKGATETAQNTSHRVRSLAEAADRIGAVVGLIQDIAGQTNLLALNATIEAARAGEAGKGFAVVAAEVKTLANQTARATEDIGEQIAAIQGATNEAVAAIARIAETTREVDSVTSSIAAAVEEQGAATHEISRSAQEAASAVQETVQTIRSIHARIDETGASVRIVSDAAANLNGQFDSLNGQVSTFLERIRAA</sequence>
<feature type="coiled-coil region" evidence="6">
    <location>
        <begin position="272"/>
        <end position="299"/>
    </location>
</feature>
<evidence type="ECO:0000259" key="8">
    <source>
        <dbReference type="PROSITE" id="PS50111"/>
    </source>
</evidence>
<dbReference type="PROSITE" id="PS50111">
    <property type="entry name" value="CHEMOTAXIS_TRANSDUC_2"/>
    <property type="match status" value="1"/>
</dbReference>
<dbReference type="CDD" id="cd06225">
    <property type="entry name" value="HAMP"/>
    <property type="match status" value="1"/>
</dbReference>
<organism evidence="11 12">
    <name type="scientific">Minwuia thermotolerans</name>
    <dbReference type="NCBI Taxonomy" id="2056226"/>
    <lineage>
        <taxon>Bacteria</taxon>
        <taxon>Pseudomonadati</taxon>
        <taxon>Pseudomonadota</taxon>
        <taxon>Alphaproteobacteria</taxon>
        <taxon>Minwuiales</taxon>
        <taxon>Minwuiaceae</taxon>
        <taxon>Minwuia</taxon>
    </lineage>
</organism>
<dbReference type="InterPro" id="IPR003660">
    <property type="entry name" value="HAMP_dom"/>
</dbReference>
<feature type="transmembrane region" description="Helical" evidence="7">
    <location>
        <begin position="205"/>
        <end position="230"/>
    </location>
</feature>
<comment type="subcellular location">
    <subcellularLocation>
        <location evidence="1">Cell inner membrane</location>
        <topology evidence="1">Multi-pass membrane protein</topology>
    </subcellularLocation>
</comment>
<keyword evidence="7" id="KW-0472">Membrane</keyword>
<dbReference type="AlphaFoldDB" id="A0A2M9FXL4"/>
<dbReference type="PANTHER" id="PTHR32089:SF112">
    <property type="entry name" value="LYSOZYME-LIKE PROTEIN-RELATED"/>
    <property type="match status" value="1"/>
</dbReference>
<comment type="caution">
    <text evidence="11">The sequence shown here is derived from an EMBL/GenBank/DDBJ whole genome shotgun (WGS) entry which is preliminary data.</text>
</comment>
<keyword evidence="2" id="KW-1003">Cell membrane</keyword>
<dbReference type="GO" id="GO:0005886">
    <property type="term" value="C:plasma membrane"/>
    <property type="evidence" value="ECO:0007669"/>
    <property type="project" value="UniProtKB-SubCell"/>
</dbReference>
<protein>
    <submittedName>
        <fullName evidence="11">Methyl-accepting chemotaxis protein</fullName>
    </submittedName>
</protein>
<dbReference type="Gene3D" id="1.10.287.950">
    <property type="entry name" value="Methyl-accepting chemotaxis protein"/>
    <property type="match status" value="1"/>
</dbReference>
<evidence type="ECO:0000256" key="5">
    <source>
        <dbReference type="PROSITE-ProRule" id="PRU00284"/>
    </source>
</evidence>